<keyword evidence="4" id="KW-1185">Reference proteome</keyword>
<feature type="compositionally biased region" description="Acidic residues" evidence="1">
    <location>
        <begin position="308"/>
        <end position="319"/>
    </location>
</feature>
<evidence type="ECO:0000313" key="4">
    <source>
        <dbReference type="Proteomes" id="UP000198287"/>
    </source>
</evidence>
<dbReference type="EMBL" id="LNIX01000001">
    <property type="protein sequence ID" value="OXA62907.1"/>
    <property type="molecule type" value="Genomic_DNA"/>
</dbReference>
<evidence type="ECO:0000313" key="3">
    <source>
        <dbReference type="EMBL" id="OXA62907.1"/>
    </source>
</evidence>
<evidence type="ECO:0000256" key="2">
    <source>
        <dbReference type="SAM" id="SignalP"/>
    </source>
</evidence>
<protein>
    <submittedName>
        <fullName evidence="3">Uncharacterized protein</fullName>
    </submittedName>
</protein>
<organism evidence="3 4">
    <name type="scientific">Folsomia candida</name>
    <name type="common">Springtail</name>
    <dbReference type="NCBI Taxonomy" id="158441"/>
    <lineage>
        <taxon>Eukaryota</taxon>
        <taxon>Metazoa</taxon>
        <taxon>Ecdysozoa</taxon>
        <taxon>Arthropoda</taxon>
        <taxon>Hexapoda</taxon>
        <taxon>Collembola</taxon>
        <taxon>Entomobryomorpha</taxon>
        <taxon>Isotomoidea</taxon>
        <taxon>Isotomidae</taxon>
        <taxon>Proisotominae</taxon>
        <taxon>Folsomia</taxon>
    </lineage>
</organism>
<feature type="compositionally biased region" description="Low complexity" evidence="1">
    <location>
        <begin position="271"/>
        <end position="282"/>
    </location>
</feature>
<feature type="region of interest" description="Disordered" evidence="1">
    <location>
        <begin position="199"/>
        <end position="397"/>
    </location>
</feature>
<feature type="compositionally biased region" description="Basic residues" evidence="1">
    <location>
        <begin position="370"/>
        <end position="379"/>
    </location>
</feature>
<reference evidence="3 4" key="1">
    <citation type="submission" date="2015-12" db="EMBL/GenBank/DDBJ databases">
        <title>The genome of Folsomia candida.</title>
        <authorList>
            <person name="Faddeeva A."/>
            <person name="Derks M.F."/>
            <person name="Anvar Y."/>
            <person name="Smit S."/>
            <person name="Van Straalen N."/>
            <person name="Roelofs D."/>
        </authorList>
    </citation>
    <scope>NUCLEOTIDE SEQUENCE [LARGE SCALE GENOMIC DNA]</scope>
    <source>
        <strain evidence="3 4">VU population</strain>
        <tissue evidence="3">Whole body</tissue>
    </source>
</reference>
<proteinExistence type="predicted"/>
<feature type="chain" id="PRO_5013189186" evidence="2">
    <location>
        <begin position="25"/>
        <end position="397"/>
    </location>
</feature>
<gene>
    <name evidence="3" type="ORF">Fcan01_02675</name>
</gene>
<sequence>MAFISLQHIIFCILSTTLIPVTLGLGNHITLQEHNKISEYLTKEIAKKYPSDGEDAHSDTLTQVSKGKEMHYHHGDESQPVFLTTDLNNKGKKVIVLKRGEDYITPEDTNTFVVLRQKSGGSSYNVHLAMIYDMGRRQPSGNNSILAWTNGRVEQRANITSSLNLLGNRYLPRRVPLDRRPRCEWVASVLLCNAKKDVQSPQRTFPPKLATSKPDPDKDDLWGAGNGKNQSGGANEPAEESGGDRASGGNNDGDIDESSGVPPGGKGDGENGNNNDGTTDENGGADEKGESGDEGKTKEEEKKPEKNDGDDETTGDLLDEGGSNPETKPDAGGGGGSEERYIPVKGGGEKSKREGKSSMKKKSTSEKKDAKHIKRKPSKKPSGNSVTLNKKYPKKRK</sequence>
<dbReference type="Proteomes" id="UP000198287">
    <property type="component" value="Unassembled WGS sequence"/>
</dbReference>
<feature type="signal peptide" evidence="2">
    <location>
        <begin position="1"/>
        <end position="24"/>
    </location>
</feature>
<feature type="compositionally biased region" description="Basic and acidic residues" evidence="1">
    <location>
        <begin position="285"/>
        <end position="307"/>
    </location>
</feature>
<evidence type="ECO:0000256" key="1">
    <source>
        <dbReference type="SAM" id="MobiDB-lite"/>
    </source>
</evidence>
<feature type="compositionally biased region" description="Basic and acidic residues" evidence="1">
    <location>
        <begin position="337"/>
        <end position="369"/>
    </location>
</feature>
<accession>A0A226F0I5</accession>
<keyword evidence="2" id="KW-0732">Signal</keyword>
<dbReference type="AlphaFoldDB" id="A0A226F0I5"/>
<name>A0A226F0I5_FOLCA</name>
<dbReference type="STRING" id="158441.A0A226F0I5"/>
<comment type="caution">
    <text evidence="3">The sequence shown here is derived from an EMBL/GenBank/DDBJ whole genome shotgun (WGS) entry which is preliminary data.</text>
</comment>